<keyword evidence="4" id="KW-0804">Transcription</keyword>
<dbReference type="SUPFAM" id="SSF88946">
    <property type="entry name" value="Sigma2 domain of RNA polymerase sigma factors"/>
    <property type="match status" value="1"/>
</dbReference>
<dbReference type="RefSeq" id="WP_073078001.1">
    <property type="nucleotide sequence ID" value="NZ_FRBL01000001.1"/>
</dbReference>
<sequence length="185" mass="20966">MAGISASELSVQLTQGNGKAYTDLYQHSFPAICHYIQQNSGNEQDAEDIFQEALLVLLEKINNPDFRLTASLNTFLFAVARNLWLKELRNRSRISNTDIPDVPEEHMEPAKPYQHSLSGWWSKMTGFCQQVLSAIFLHNTPMQALMLKMGWKNKHTAAQQKYKCLQQIKKLNTKVGDQGDAIGIN</sequence>
<evidence type="ECO:0000256" key="2">
    <source>
        <dbReference type="ARBA" id="ARBA00023082"/>
    </source>
</evidence>
<dbReference type="Proteomes" id="UP000184420">
    <property type="component" value="Unassembled WGS sequence"/>
</dbReference>
<dbReference type="GO" id="GO:0003677">
    <property type="term" value="F:DNA binding"/>
    <property type="evidence" value="ECO:0007669"/>
    <property type="project" value="UniProtKB-KW"/>
</dbReference>
<organism evidence="6 7">
    <name type="scientific">Chitinophaga jiangningensis</name>
    <dbReference type="NCBI Taxonomy" id="1419482"/>
    <lineage>
        <taxon>Bacteria</taxon>
        <taxon>Pseudomonadati</taxon>
        <taxon>Bacteroidota</taxon>
        <taxon>Chitinophagia</taxon>
        <taxon>Chitinophagales</taxon>
        <taxon>Chitinophagaceae</taxon>
        <taxon>Chitinophaga</taxon>
    </lineage>
</organism>
<keyword evidence="1" id="KW-0805">Transcription regulation</keyword>
<evidence type="ECO:0000259" key="5">
    <source>
        <dbReference type="Pfam" id="PF04542"/>
    </source>
</evidence>
<evidence type="ECO:0000313" key="6">
    <source>
        <dbReference type="EMBL" id="SHK94410.1"/>
    </source>
</evidence>
<protein>
    <submittedName>
        <fullName evidence="6">RNA polymerase sigma factor, sigma-70 family</fullName>
    </submittedName>
</protein>
<dbReference type="AlphaFoldDB" id="A0A1M6WKX4"/>
<keyword evidence="3" id="KW-0238">DNA-binding</keyword>
<dbReference type="InterPro" id="IPR039425">
    <property type="entry name" value="RNA_pol_sigma-70-like"/>
</dbReference>
<dbReference type="Pfam" id="PF04542">
    <property type="entry name" value="Sigma70_r2"/>
    <property type="match status" value="1"/>
</dbReference>
<name>A0A1M6WKX4_9BACT</name>
<dbReference type="STRING" id="1419482.SAMN05444266_101674"/>
<dbReference type="PANTHER" id="PTHR43133:SF8">
    <property type="entry name" value="RNA POLYMERASE SIGMA FACTOR HI_1459-RELATED"/>
    <property type="match status" value="1"/>
</dbReference>
<accession>A0A1M6WKX4</accession>
<dbReference type="InterPro" id="IPR007627">
    <property type="entry name" value="RNA_pol_sigma70_r2"/>
</dbReference>
<reference evidence="6 7" key="1">
    <citation type="submission" date="2016-11" db="EMBL/GenBank/DDBJ databases">
        <authorList>
            <person name="Jaros S."/>
            <person name="Januszkiewicz K."/>
            <person name="Wedrychowicz H."/>
        </authorList>
    </citation>
    <scope>NUCLEOTIDE SEQUENCE [LARGE SCALE GENOMIC DNA]</scope>
    <source>
        <strain evidence="6 7">DSM 27406</strain>
    </source>
</reference>
<dbReference type="PANTHER" id="PTHR43133">
    <property type="entry name" value="RNA POLYMERASE ECF-TYPE SIGMA FACTO"/>
    <property type="match status" value="1"/>
</dbReference>
<dbReference type="GO" id="GO:0016987">
    <property type="term" value="F:sigma factor activity"/>
    <property type="evidence" value="ECO:0007669"/>
    <property type="project" value="UniProtKB-KW"/>
</dbReference>
<dbReference type="Gene3D" id="1.10.1740.10">
    <property type="match status" value="1"/>
</dbReference>
<evidence type="ECO:0000256" key="4">
    <source>
        <dbReference type="ARBA" id="ARBA00023163"/>
    </source>
</evidence>
<evidence type="ECO:0000256" key="1">
    <source>
        <dbReference type="ARBA" id="ARBA00023015"/>
    </source>
</evidence>
<dbReference type="EMBL" id="FRBL01000001">
    <property type="protein sequence ID" value="SHK94410.1"/>
    <property type="molecule type" value="Genomic_DNA"/>
</dbReference>
<dbReference type="GO" id="GO:0006352">
    <property type="term" value="P:DNA-templated transcription initiation"/>
    <property type="evidence" value="ECO:0007669"/>
    <property type="project" value="InterPro"/>
</dbReference>
<feature type="domain" description="RNA polymerase sigma-70 region 2" evidence="5">
    <location>
        <begin position="24"/>
        <end position="93"/>
    </location>
</feature>
<gene>
    <name evidence="6" type="ORF">SAMN05444266_101674</name>
</gene>
<keyword evidence="2" id="KW-0731">Sigma factor</keyword>
<keyword evidence="7" id="KW-1185">Reference proteome</keyword>
<dbReference type="InterPro" id="IPR013325">
    <property type="entry name" value="RNA_pol_sigma_r2"/>
</dbReference>
<dbReference type="OrthoDB" id="1116697at2"/>
<evidence type="ECO:0000313" key="7">
    <source>
        <dbReference type="Proteomes" id="UP000184420"/>
    </source>
</evidence>
<proteinExistence type="predicted"/>
<evidence type="ECO:0000256" key="3">
    <source>
        <dbReference type="ARBA" id="ARBA00023125"/>
    </source>
</evidence>